<evidence type="ECO:0000313" key="11">
    <source>
        <dbReference type="Proteomes" id="UP001499882"/>
    </source>
</evidence>
<keyword evidence="8" id="KW-0472">Membrane</keyword>
<proteinExistence type="predicted"/>
<keyword evidence="1" id="KW-0813">Transport</keyword>
<reference evidence="11" key="1">
    <citation type="journal article" date="2019" name="Int. J. Syst. Evol. Microbiol.">
        <title>The Global Catalogue of Microorganisms (GCM) 10K type strain sequencing project: providing services to taxonomists for standard genome sequencing and annotation.</title>
        <authorList>
            <consortium name="The Broad Institute Genomics Platform"/>
            <consortium name="The Broad Institute Genome Sequencing Center for Infectious Disease"/>
            <person name="Wu L."/>
            <person name="Ma J."/>
        </authorList>
    </citation>
    <scope>NUCLEOTIDE SEQUENCE [LARGE SCALE GENOMIC DNA]</scope>
    <source>
        <strain evidence="11">JCM 18532</strain>
    </source>
</reference>
<evidence type="ECO:0000313" key="10">
    <source>
        <dbReference type="EMBL" id="GAA4742409.1"/>
    </source>
</evidence>
<dbReference type="InterPro" id="IPR003439">
    <property type="entry name" value="ABC_transporter-like_ATP-bd"/>
</dbReference>
<dbReference type="PROSITE" id="PS00211">
    <property type="entry name" value="ABC_TRANSPORTER_1"/>
    <property type="match status" value="1"/>
</dbReference>
<evidence type="ECO:0000256" key="5">
    <source>
        <dbReference type="ARBA" id="ARBA00022741"/>
    </source>
</evidence>
<keyword evidence="7" id="KW-1278">Translocase</keyword>
<evidence type="ECO:0000256" key="4">
    <source>
        <dbReference type="ARBA" id="ARBA00022737"/>
    </source>
</evidence>
<evidence type="ECO:0000256" key="7">
    <source>
        <dbReference type="ARBA" id="ARBA00022967"/>
    </source>
</evidence>
<evidence type="ECO:0000256" key="3">
    <source>
        <dbReference type="ARBA" id="ARBA00022597"/>
    </source>
</evidence>
<keyword evidence="5" id="KW-0547">Nucleotide-binding</keyword>
<evidence type="ECO:0000256" key="2">
    <source>
        <dbReference type="ARBA" id="ARBA00022475"/>
    </source>
</evidence>
<dbReference type="Proteomes" id="UP001499882">
    <property type="component" value="Unassembled WGS sequence"/>
</dbReference>
<keyword evidence="6 10" id="KW-0067">ATP-binding</keyword>
<organism evidence="10 11">
    <name type="scientific">Nocardioides endophyticus</name>
    <dbReference type="NCBI Taxonomy" id="1353775"/>
    <lineage>
        <taxon>Bacteria</taxon>
        <taxon>Bacillati</taxon>
        <taxon>Actinomycetota</taxon>
        <taxon>Actinomycetes</taxon>
        <taxon>Propionibacteriales</taxon>
        <taxon>Nocardioidaceae</taxon>
        <taxon>Nocardioides</taxon>
    </lineage>
</organism>
<feature type="domain" description="ABC transporter" evidence="9">
    <location>
        <begin position="261"/>
        <end position="506"/>
    </location>
</feature>
<dbReference type="RefSeq" id="WP_345527517.1">
    <property type="nucleotide sequence ID" value="NZ_BAABKN010000016.1"/>
</dbReference>
<dbReference type="EMBL" id="BAABKN010000016">
    <property type="protein sequence ID" value="GAA4742409.1"/>
    <property type="molecule type" value="Genomic_DNA"/>
</dbReference>
<dbReference type="InterPro" id="IPR027417">
    <property type="entry name" value="P-loop_NTPase"/>
</dbReference>
<name>A0ABP8YYT1_9ACTN</name>
<keyword evidence="4" id="KW-0677">Repeat</keyword>
<evidence type="ECO:0000256" key="6">
    <source>
        <dbReference type="ARBA" id="ARBA00022840"/>
    </source>
</evidence>
<dbReference type="GO" id="GO:0005524">
    <property type="term" value="F:ATP binding"/>
    <property type="evidence" value="ECO:0007669"/>
    <property type="project" value="UniProtKB-KW"/>
</dbReference>
<evidence type="ECO:0000259" key="9">
    <source>
        <dbReference type="PROSITE" id="PS50893"/>
    </source>
</evidence>
<sequence>MTSASPRLEMLGISKTFGQHRVLSEVDLVVGPGEIRGLAGQNGSGKSTLIKILTGVHRPDPGSTIRVDGAPLDLPVRWTAAHAAGIAVVHQDLGLLDHLTVAENVCVGGFPTRHGRIDRRRRDRLAARTLERIGADVSPLAVVGELTAAERAEVAIARALRDHAPGGGLIVLDESTRLLRGADLERAHTLLRRLAETGSSILLISHSMSELQSLPGRVTVLRDGRVSADLGVTVEPISEARIARAMLGDAVDEFRRGTRARPADDVPRVRVEGLTGAHVREAAFEIGRGEVLGITGAPASGYEEIPLLLTGARAARAGTAQVGEHSVDLTRAGVRHALRAGIVLVPERRDRDGLALELSVADNVTLPRLGSRSRFYLSRSWRDRQAARAIRDHGVRPAAPRALVRELSGGNQQKALLAKWLSAQPVLLVLHEPTQAVDVGARRDILARISAAADDGASVLVVSSEADDLAAVCDRVLVCTSEGDLVETSSTDSAVLLDHVFATYTEERS</sequence>
<gene>
    <name evidence="10" type="ORF">GCM10023350_28950</name>
</gene>
<accession>A0ABP8YYT1</accession>
<evidence type="ECO:0000256" key="1">
    <source>
        <dbReference type="ARBA" id="ARBA00022448"/>
    </source>
</evidence>
<dbReference type="InterPro" id="IPR017871">
    <property type="entry name" value="ABC_transporter-like_CS"/>
</dbReference>
<keyword evidence="11" id="KW-1185">Reference proteome</keyword>
<comment type="caution">
    <text evidence="10">The sequence shown here is derived from an EMBL/GenBank/DDBJ whole genome shotgun (WGS) entry which is preliminary data.</text>
</comment>
<dbReference type="InterPro" id="IPR003593">
    <property type="entry name" value="AAA+_ATPase"/>
</dbReference>
<dbReference type="SUPFAM" id="SSF52540">
    <property type="entry name" value="P-loop containing nucleoside triphosphate hydrolases"/>
    <property type="match status" value="2"/>
</dbReference>
<protein>
    <submittedName>
        <fullName evidence="10">Sugar ABC transporter ATP-binding protein</fullName>
    </submittedName>
</protein>
<evidence type="ECO:0000256" key="8">
    <source>
        <dbReference type="ARBA" id="ARBA00023136"/>
    </source>
</evidence>
<dbReference type="InterPro" id="IPR050107">
    <property type="entry name" value="ABC_carbohydrate_import_ATPase"/>
</dbReference>
<keyword evidence="3" id="KW-0762">Sugar transport</keyword>
<feature type="domain" description="ABC transporter" evidence="9">
    <location>
        <begin position="8"/>
        <end position="248"/>
    </location>
</feature>
<dbReference type="PANTHER" id="PTHR43790">
    <property type="entry name" value="CARBOHYDRATE TRANSPORT ATP-BINDING PROTEIN MG119-RELATED"/>
    <property type="match status" value="1"/>
</dbReference>
<dbReference type="Gene3D" id="3.40.50.300">
    <property type="entry name" value="P-loop containing nucleotide triphosphate hydrolases"/>
    <property type="match status" value="2"/>
</dbReference>
<dbReference type="SMART" id="SM00382">
    <property type="entry name" value="AAA"/>
    <property type="match status" value="1"/>
</dbReference>
<dbReference type="PANTHER" id="PTHR43790:SF3">
    <property type="entry name" value="D-ALLOSE IMPORT ATP-BINDING PROTEIN ALSA-RELATED"/>
    <property type="match status" value="1"/>
</dbReference>
<dbReference type="PROSITE" id="PS50893">
    <property type="entry name" value="ABC_TRANSPORTER_2"/>
    <property type="match status" value="2"/>
</dbReference>
<keyword evidence="2" id="KW-1003">Cell membrane</keyword>
<dbReference type="Pfam" id="PF00005">
    <property type="entry name" value="ABC_tran"/>
    <property type="match status" value="2"/>
</dbReference>